<evidence type="ECO:0000313" key="1">
    <source>
        <dbReference type="EMBL" id="HIR59612.1"/>
    </source>
</evidence>
<reference evidence="1" key="2">
    <citation type="journal article" date="2021" name="PeerJ">
        <title>Extensive microbial diversity within the chicken gut microbiome revealed by metagenomics and culture.</title>
        <authorList>
            <person name="Gilroy R."/>
            <person name="Ravi A."/>
            <person name="Getino M."/>
            <person name="Pursley I."/>
            <person name="Horton D.L."/>
            <person name="Alikhan N.F."/>
            <person name="Baker D."/>
            <person name="Gharbi K."/>
            <person name="Hall N."/>
            <person name="Watson M."/>
            <person name="Adriaenssens E.M."/>
            <person name="Foster-Nyarko E."/>
            <person name="Jarju S."/>
            <person name="Secka A."/>
            <person name="Antonio M."/>
            <person name="Oren A."/>
            <person name="Chaudhuri R.R."/>
            <person name="La Ragione R."/>
            <person name="Hildebrand F."/>
            <person name="Pallen M.J."/>
        </authorList>
    </citation>
    <scope>NUCLEOTIDE SEQUENCE</scope>
    <source>
        <strain evidence="1">CHK184-20233</strain>
    </source>
</reference>
<reference evidence="1" key="1">
    <citation type="submission" date="2020-10" db="EMBL/GenBank/DDBJ databases">
        <authorList>
            <person name="Gilroy R."/>
        </authorList>
    </citation>
    <scope>NUCLEOTIDE SEQUENCE</scope>
    <source>
        <strain evidence="1">CHK184-20233</strain>
    </source>
</reference>
<name>A0A9D1DV89_9FIRM</name>
<gene>
    <name evidence="1" type="ORF">IAB38_06130</name>
</gene>
<organism evidence="1 2">
    <name type="scientific">Candidatus Onthousia excrementipullorum</name>
    <dbReference type="NCBI Taxonomy" id="2840884"/>
    <lineage>
        <taxon>Bacteria</taxon>
        <taxon>Bacillati</taxon>
        <taxon>Bacillota</taxon>
        <taxon>Bacilli</taxon>
        <taxon>Candidatus Onthousia</taxon>
    </lineage>
</organism>
<sequence length="147" mass="16770">MKFYVGSGMKNAKLVEYYQEKLKEAGWEQTYNWVKNINSDINIDEIREYAKLEQEGVMNSDVVVILLPAGRGAHIELGMSIALNKKTFLCSITEDEFSIENTVAFYELPNVVKLVGTADENIKEILKFNKEKSNNEISLTKKLSLQK</sequence>
<dbReference type="AlphaFoldDB" id="A0A9D1DV89"/>
<comment type="caution">
    <text evidence="1">The sequence shown here is derived from an EMBL/GenBank/DDBJ whole genome shotgun (WGS) entry which is preliminary data.</text>
</comment>
<proteinExistence type="predicted"/>
<evidence type="ECO:0000313" key="2">
    <source>
        <dbReference type="Proteomes" id="UP000824232"/>
    </source>
</evidence>
<dbReference type="SUPFAM" id="SSF52309">
    <property type="entry name" value="N-(deoxy)ribosyltransferase-like"/>
    <property type="match status" value="1"/>
</dbReference>
<dbReference type="Proteomes" id="UP000824232">
    <property type="component" value="Unassembled WGS sequence"/>
</dbReference>
<protein>
    <submittedName>
        <fullName evidence="1">Group-specific protein</fullName>
    </submittedName>
</protein>
<dbReference type="EMBL" id="DVHC01000062">
    <property type="protein sequence ID" value="HIR59612.1"/>
    <property type="molecule type" value="Genomic_DNA"/>
</dbReference>
<dbReference type="Gene3D" id="3.40.50.450">
    <property type="match status" value="1"/>
</dbReference>
<accession>A0A9D1DV89</accession>